<sequence>MAEKLLPAIDVAQDTGWTAPEQTTIRVSTQRCPISGRILADRFPVPQDHRVHDELVDHLTRSTPLNRGEALRVVQDVLAYFDETTEEYVRRRHRELQGQGLVNASIFERIEADLKYRAVAPPELTLRQLRRIVYG</sequence>
<dbReference type="Proteomes" id="UP001501759">
    <property type="component" value="Unassembled WGS sequence"/>
</dbReference>
<comment type="caution">
    <text evidence="1">The sequence shown here is derived from an EMBL/GenBank/DDBJ whole genome shotgun (WGS) entry which is preliminary data.</text>
</comment>
<reference evidence="2" key="1">
    <citation type="journal article" date="2019" name="Int. J. Syst. Evol. Microbiol.">
        <title>The Global Catalogue of Microorganisms (GCM) 10K type strain sequencing project: providing services to taxonomists for standard genome sequencing and annotation.</title>
        <authorList>
            <consortium name="The Broad Institute Genomics Platform"/>
            <consortium name="The Broad Institute Genome Sequencing Center for Infectious Disease"/>
            <person name="Wu L."/>
            <person name="Ma J."/>
        </authorList>
    </citation>
    <scope>NUCLEOTIDE SEQUENCE [LARGE SCALE GENOMIC DNA]</scope>
    <source>
        <strain evidence="2">JCM 18409</strain>
    </source>
</reference>
<name>A0ABP9IGH0_9ACTN</name>
<keyword evidence="2" id="KW-1185">Reference proteome</keyword>
<proteinExistence type="predicted"/>
<evidence type="ECO:0000313" key="1">
    <source>
        <dbReference type="EMBL" id="GAA4997324.1"/>
    </source>
</evidence>
<organism evidence="1 2">
    <name type="scientific">Streptomyces siamensis</name>
    <dbReference type="NCBI Taxonomy" id="1274986"/>
    <lineage>
        <taxon>Bacteria</taxon>
        <taxon>Bacillati</taxon>
        <taxon>Actinomycetota</taxon>
        <taxon>Actinomycetes</taxon>
        <taxon>Kitasatosporales</taxon>
        <taxon>Streptomycetaceae</taxon>
        <taxon>Streptomyces</taxon>
    </lineage>
</organism>
<evidence type="ECO:0008006" key="3">
    <source>
        <dbReference type="Google" id="ProtNLM"/>
    </source>
</evidence>
<accession>A0ABP9IGH0</accession>
<evidence type="ECO:0000313" key="2">
    <source>
        <dbReference type="Proteomes" id="UP001501759"/>
    </source>
</evidence>
<gene>
    <name evidence="1" type="ORF">GCM10023335_07880</name>
</gene>
<dbReference type="EMBL" id="BAABKB010000002">
    <property type="protein sequence ID" value="GAA4997324.1"/>
    <property type="molecule type" value="Genomic_DNA"/>
</dbReference>
<protein>
    <recommendedName>
        <fullName evidence="3">Restriction endonuclease</fullName>
    </recommendedName>
</protein>